<accession>A0A3S1CF18</accession>
<dbReference type="AlphaFoldDB" id="A0A3S1CF18"/>
<protein>
    <recommendedName>
        <fullName evidence="3">Glycosyl transferase</fullName>
    </recommendedName>
</protein>
<sequence>MKPTVFIHTSSHEIVSGKVAMYSHMRASKHLDKFDIQLIQLEDYPHLIKRHGQSCIRFGKEAAWYKDVPQSFLPLRFLVPQLMGYEGRAILTDPDIFAVRDAYELLTRDMGNKAILCREFGDKYKGYNSSVMLLDCSKLKHWKWEERIDEIFASKLDIQDWISLRTEPEEIIGTFEQEWNDYDSLTQKTKFLHNTRQITQPWKTGLPFKEKNMSNYNKGDKEETRWEKLYDVVKYNKYGKRQLFKSIKNIILYGEAKLYQKHPDVKQEKLFLSLLKESVNKGLVTSELLQSEVKQGHIRPDIFNILQSVSYSPSDVLQTVS</sequence>
<dbReference type="Gene3D" id="3.90.550.10">
    <property type="entry name" value="Spore Coat Polysaccharide Biosynthesis Protein SpsA, Chain A"/>
    <property type="match status" value="1"/>
</dbReference>
<evidence type="ECO:0000313" key="1">
    <source>
        <dbReference type="EMBL" id="RUT00232.1"/>
    </source>
</evidence>
<dbReference type="Proteomes" id="UP000271624">
    <property type="component" value="Unassembled WGS sequence"/>
</dbReference>
<reference evidence="1" key="1">
    <citation type="submission" date="2018-12" db="EMBL/GenBank/DDBJ databases">
        <authorList>
            <person name="Will S."/>
            <person name="Neumann-Schaal M."/>
            <person name="Henke P."/>
        </authorList>
    </citation>
    <scope>NUCLEOTIDE SEQUENCE</scope>
    <source>
        <strain evidence="1">PCC 7102</strain>
    </source>
</reference>
<evidence type="ECO:0000313" key="2">
    <source>
        <dbReference type="Proteomes" id="UP000271624"/>
    </source>
</evidence>
<comment type="caution">
    <text evidence="1">The sequence shown here is derived from an EMBL/GenBank/DDBJ whole genome shotgun (WGS) entry which is preliminary data.</text>
</comment>
<dbReference type="SUPFAM" id="SSF53448">
    <property type="entry name" value="Nucleotide-diphospho-sugar transferases"/>
    <property type="match status" value="1"/>
</dbReference>
<dbReference type="InterPro" id="IPR029044">
    <property type="entry name" value="Nucleotide-diphossugar_trans"/>
</dbReference>
<gene>
    <name evidence="1" type="ORF">DSM106972_076800</name>
</gene>
<dbReference type="RefSeq" id="WP_127085759.1">
    <property type="nucleotide sequence ID" value="NZ_RSCL01000025.1"/>
</dbReference>
<proteinExistence type="predicted"/>
<dbReference type="OrthoDB" id="583646at2"/>
<reference evidence="1" key="2">
    <citation type="journal article" date="2019" name="Genome Biol. Evol.">
        <title>Day and night: Metabolic profiles and evolutionary relationships of six axenic non-marine cyanobacteria.</title>
        <authorList>
            <person name="Will S.E."/>
            <person name="Henke P."/>
            <person name="Boedeker C."/>
            <person name="Huang S."/>
            <person name="Brinkmann H."/>
            <person name="Rohde M."/>
            <person name="Jarek M."/>
            <person name="Friedl T."/>
            <person name="Seufert S."/>
            <person name="Schumacher M."/>
            <person name="Overmann J."/>
            <person name="Neumann-Schaal M."/>
            <person name="Petersen J."/>
        </authorList>
    </citation>
    <scope>NUCLEOTIDE SEQUENCE [LARGE SCALE GENOMIC DNA]</scope>
    <source>
        <strain evidence="1">PCC 7102</strain>
    </source>
</reference>
<organism evidence="1 2">
    <name type="scientific">Dulcicalothrix desertica PCC 7102</name>
    <dbReference type="NCBI Taxonomy" id="232991"/>
    <lineage>
        <taxon>Bacteria</taxon>
        <taxon>Bacillati</taxon>
        <taxon>Cyanobacteriota</taxon>
        <taxon>Cyanophyceae</taxon>
        <taxon>Nostocales</taxon>
        <taxon>Calotrichaceae</taxon>
        <taxon>Dulcicalothrix</taxon>
    </lineage>
</organism>
<dbReference type="EMBL" id="RSCL01000025">
    <property type="protein sequence ID" value="RUT00232.1"/>
    <property type="molecule type" value="Genomic_DNA"/>
</dbReference>
<name>A0A3S1CF18_9CYAN</name>
<keyword evidence="2" id="KW-1185">Reference proteome</keyword>
<evidence type="ECO:0008006" key="3">
    <source>
        <dbReference type="Google" id="ProtNLM"/>
    </source>
</evidence>